<comment type="similarity">
    <text evidence="1">Belongs to the AHA1 family.</text>
</comment>
<evidence type="ECO:0000256" key="1">
    <source>
        <dbReference type="ARBA" id="ARBA00006817"/>
    </source>
</evidence>
<reference evidence="3 4" key="1">
    <citation type="submission" date="2022-04" db="EMBL/GenBank/DDBJ databases">
        <title>The arsenic-methylating capacity of Chitinophaga filiformis YT5 during chitin decomposition.</title>
        <authorList>
            <person name="Chen G."/>
            <person name="Liang Y."/>
        </authorList>
    </citation>
    <scope>NUCLEOTIDE SEQUENCE [LARGE SCALE GENOMIC DNA]</scope>
    <source>
        <strain evidence="3 4">YT5</strain>
    </source>
</reference>
<dbReference type="SUPFAM" id="SSF55961">
    <property type="entry name" value="Bet v1-like"/>
    <property type="match status" value="1"/>
</dbReference>
<dbReference type="CDD" id="cd07814">
    <property type="entry name" value="SRPBCC_CalC_Aha1-like"/>
    <property type="match status" value="1"/>
</dbReference>
<name>A0ABY4HZS1_CHIFI</name>
<gene>
    <name evidence="3" type="ORF">MYF79_26540</name>
</gene>
<dbReference type="EMBL" id="CP095855">
    <property type="protein sequence ID" value="UPK68519.1"/>
    <property type="molecule type" value="Genomic_DNA"/>
</dbReference>
<keyword evidence="4" id="KW-1185">Reference proteome</keyword>
<dbReference type="Pfam" id="PF08327">
    <property type="entry name" value="AHSA1"/>
    <property type="match status" value="1"/>
</dbReference>
<dbReference type="RefSeq" id="WP_247810913.1">
    <property type="nucleotide sequence ID" value="NZ_CP095855.1"/>
</dbReference>
<dbReference type="InterPro" id="IPR023393">
    <property type="entry name" value="START-like_dom_sf"/>
</dbReference>
<evidence type="ECO:0000259" key="2">
    <source>
        <dbReference type="Pfam" id="PF08327"/>
    </source>
</evidence>
<dbReference type="Proteomes" id="UP000830198">
    <property type="component" value="Chromosome"/>
</dbReference>
<evidence type="ECO:0000313" key="3">
    <source>
        <dbReference type="EMBL" id="UPK68519.1"/>
    </source>
</evidence>
<evidence type="ECO:0000313" key="4">
    <source>
        <dbReference type="Proteomes" id="UP000830198"/>
    </source>
</evidence>
<proteinExistence type="inferred from homology"/>
<protein>
    <submittedName>
        <fullName evidence="3">SRPBCC domain-containing protein</fullName>
    </submittedName>
</protein>
<dbReference type="Gene3D" id="3.30.530.20">
    <property type="match status" value="1"/>
</dbReference>
<dbReference type="InterPro" id="IPR013538">
    <property type="entry name" value="ASHA1/2-like_C"/>
</dbReference>
<organism evidence="3 4">
    <name type="scientific">Chitinophaga filiformis</name>
    <name type="common">Myxococcus filiformis</name>
    <name type="synonym">Flexibacter filiformis</name>
    <dbReference type="NCBI Taxonomy" id="104663"/>
    <lineage>
        <taxon>Bacteria</taxon>
        <taxon>Pseudomonadati</taxon>
        <taxon>Bacteroidota</taxon>
        <taxon>Chitinophagia</taxon>
        <taxon>Chitinophagales</taxon>
        <taxon>Chitinophagaceae</taxon>
        <taxon>Chitinophaga</taxon>
    </lineage>
</organism>
<sequence length="142" mass="16318">MEDILEKKILINAPAAEVWKLLTDTRLMTTWMGSGEMDLEISTSWEVGTPILIKGFHHVKFQNKGTVMEYVPGSVVSYNFLSSISRLPNKPENHTTLRFVLKPGEDKTTLLLTISNFPTEEIYHHLNFYWNVTLAMLSRQYA</sequence>
<accession>A0ABY4HZS1</accession>
<feature type="domain" description="Activator of Hsp90 ATPase homologue 1/2-like C-terminal" evidence="2">
    <location>
        <begin position="12"/>
        <end position="138"/>
    </location>
</feature>